<proteinExistence type="inferred from homology"/>
<dbReference type="SMART" id="SM00863">
    <property type="entry name" value="tRNA_SAD"/>
    <property type="match status" value="1"/>
</dbReference>
<dbReference type="GO" id="GO:0004813">
    <property type="term" value="F:alanine-tRNA ligase activity"/>
    <property type="evidence" value="ECO:0007669"/>
    <property type="project" value="UniProtKB-UniRule"/>
</dbReference>
<dbReference type="GO" id="GO:0005829">
    <property type="term" value="C:cytosol"/>
    <property type="evidence" value="ECO:0007669"/>
    <property type="project" value="TreeGrafter"/>
</dbReference>
<evidence type="ECO:0000256" key="9">
    <source>
        <dbReference type="HAMAP-Rule" id="MF_00036"/>
    </source>
</evidence>
<dbReference type="Pfam" id="PF01411">
    <property type="entry name" value="tRNA-synt_2c"/>
    <property type="match status" value="1"/>
</dbReference>
<reference evidence="11 12" key="1">
    <citation type="journal article" date="2016" name="Nat. Commun.">
        <title>Thousands of microbial genomes shed light on interconnected biogeochemical processes in an aquifer system.</title>
        <authorList>
            <person name="Anantharaman K."/>
            <person name="Brown C.T."/>
            <person name="Hug L.A."/>
            <person name="Sharon I."/>
            <person name="Castelle C.J."/>
            <person name="Probst A.J."/>
            <person name="Thomas B.C."/>
            <person name="Singh A."/>
            <person name="Wilkins M.J."/>
            <person name="Karaoz U."/>
            <person name="Brodie E.L."/>
            <person name="Williams K.H."/>
            <person name="Hubbard S.S."/>
            <person name="Banfield J.F."/>
        </authorList>
    </citation>
    <scope>NUCLEOTIDE SEQUENCE [LARGE SCALE GENOMIC DNA]</scope>
</reference>
<keyword evidence="9" id="KW-0862">Zinc</keyword>
<keyword evidence="9" id="KW-0479">Metal-binding</keyword>
<comment type="similarity">
    <text evidence="1 9">Belongs to the class-II aminoacyl-tRNA synthetase family.</text>
</comment>
<dbReference type="InterPro" id="IPR018165">
    <property type="entry name" value="Ala-tRNA-synth_IIc_core"/>
</dbReference>
<feature type="binding site" evidence="9">
    <location>
        <position position="598"/>
    </location>
    <ligand>
        <name>Zn(2+)</name>
        <dbReference type="ChEBI" id="CHEBI:29105"/>
    </ligand>
</feature>
<evidence type="ECO:0000256" key="8">
    <source>
        <dbReference type="ARBA" id="ARBA00023146"/>
    </source>
</evidence>
<dbReference type="GO" id="GO:0002161">
    <property type="term" value="F:aminoacyl-tRNA deacylase activity"/>
    <property type="evidence" value="ECO:0007669"/>
    <property type="project" value="TreeGrafter"/>
</dbReference>
<keyword evidence="4 9" id="KW-0547">Nucleotide-binding</keyword>
<dbReference type="InterPro" id="IPR050058">
    <property type="entry name" value="Ala-tRNA_ligase"/>
</dbReference>
<name>A0A1F6BN30_9BACT</name>
<dbReference type="GO" id="GO:0005524">
    <property type="term" value="F:ATP binding"/>
    <property type="evidence" value="ECO:0007669"/>
    <property type="project" value="UniProtKB-UniRule"/>
</dbReference>
<protein>
    <recommendedName>
        <fullName evidence="9">Alanine--tRNA ligase</fullName>
        <ecNumber evidence="9">6.1.1.7</ecNumber>
    </recommendedName>
    <alternativeName>
        <fullName evidence="9">Alanyl-tRNA synthetase</fullName>
        <shortName evidence="9">AlaRS</shortName>
    </alternativeName>
</protein>
<dbReference type="CDD" id="cd00673">
    <property type="entry name" value="AlaRS_core"/>
    <property type="match status" value="1"/>
</dbReference>
<dbReference type="InterPro" id="IPR012947">
    <property type="entry name" value="tRNA_SAD"/>
</dbReference>
<keyword evidence="8 9" id="KW-0030">Aminoacyl-tRNA synthetase</keyword>
<dbReference type="SUPFAM" id="SSF55681">
    <property type="entry name" value="Class II aaRS and biotin synthetases"/>
    <property type="match status" value="1"/>
</dbReference>
<evidence type="ECO:0000256" key="7">
    <source>
        <dbReference type="ARBA" id="ARBA00022917"/>
    </source>
</evidence>
<keyword evidence="2 9" id="KW-0820">tRNA-binding</keyword>
<keyword evidence="5 9" id="KW-0067">ATP-binding</keyword>
<keyword evidence="3 9" id="KW-0436">Ligase</keyword>
<dbReference type="NCBIfam" id="NF002436">
    <property type="entry name" value="PRK01584.1"/>
    <property type="match status" value="1"/>
</dbReference>
<feature type="binding site" evidence="9">
    <location>
        <position position="497"/>
    </location>
    <ligand>
        <name>Zn(2+)</name>
        <dbReference type="ChEBI" id="CHEBI:29105"/>
    </ligand>
</feature>
<accession>A0A1F6BN30</accession>
<dbReference type="EC" id="6.1.1.7" evidence="9"/>
<comment type="caution">
    <text evidence="11">The sequence shown here is derived from an EMBL/GenBank/DDBJ whole genome shotgun (WGS) entry which is preliminary data.</text>
</comment>
<evidence type="ECO:0000256" key="4">
    <source>
        <dbReference type="ARBA" id="ARBA00022741"/>
    </source>
</evidence>
<dbReference type="PROSITE" id="PS50860">
    <property type="entry name" value="AA_TRNA_LIGASE_II_ALA"/>
    <property type="match status" value="1"/>
</dbReference>
<dbReference type="Proteomes" id="UP000178825">
    <property type="component" value="Unassembled WGS sequence"/>
</dbReference>
<dbReference type="Pfam" id="PF07973">
    <property type="entry name" value="tRNA_SAD"/>
    <property type="match status" value="1"/>
</dbReference>
<dbReference type="SUPFAM" id="SSF101353">
    <property type="entry name" value="Putative anticodon-binding domain of alanyl-tRNA synthetase (AlaRS)"/>
    <property type="match status" value="1"/>
</dbReference>
<dbReference type="GO" id="GO:0008270">
    <property type="term" value="F:zinc ion binding"/>
    <property type="evidence" value="ECO:0007669"/>
    <property type="project" value="UniProtKB-UniRule"/>
</dbReference>
<dbReference type="InterPro" id="IPR002318">
    <property type="entry name" value="Ala-tRNA-lgiase_IIc"/>
</dbReference>
<dbReference type="InterPro" id="IPR045864">
    <property type="entry name" value="aa-tRNA-synth_II/BPL/LPL"/>
</dbReference>
<organism evidence="11 12">
    <name type="scientific">Candidatus Jorgensenbacteria bacterium RIFCSPHIGHO2_02_FULL_45_20</name>
    <dbReference type="NCBI Taxonomy" id="1798470"/>
    <lineage>
        <taxon>Bacteria</taxon>
        <taxon>Candidatus Joergenseniibacteriota</taxon>
    </lineage>
</organism>
<feature type="binding site" evidence="9">
    <location>
        <position position="493"/>
    </location>
    <ligand>
        <name>Zn(2+)</name>
        <dbReference type="ChEBI" id="CHEBI:29105"/>
    </ligand>
</feature>
<evidence type="ECO:0000313" key="12">
    <source>
        <dbReference type="Proteomes" id="UP000178825"/>
    </source>
</evidence>
<dbReference type="InterPro" id="IPR018164">
    <property type="entry name" value="Ala-tRNA-synth_IIc_N"/>
</dbReference>
<keyword evidence="6 9" id="KW-0694">RNA-binding</keyword>
<dbReference type="AlphaFoldDB" id="A0A1F6BN30"/>
<comment type="subcellular location">
    <subcellularLocation>
        <location evidence="9">Cytoplasm</location>
    </subcellularLocation>
</comment>
<evidence type="ECO:0000256" key="6">
    <source>
        <dbReference type="ARBA" id="ARBA00022884"/>
    </source>
</evidence>
<dbReference type="Gene3D" id="3.30.54.20">
    <property type="match status" value="1"/>
</dbReference>
<keyword evidence="7 9" id="KW-0648">Protein biosynthesis</keyword>
<dbReference type="InterPro" id="IPR023033">
    <property type="entry name" value="Ala_tRNA_ligase_euk/bac"/>
</dbReference>
<dbReference type="PANTHER" id="PTHR11777">
    <property type="entry name" value="ALANYL-TRNA SYNTHETASE"/>
    <property type="match status" value="1"/>
</dbReference>
<dbReference type="InterPro" id="IPR018163">
    <property type="entry name" value="Thr/Ala-tRNA-synth_IIc_edit"/>
</dbReference>
<dbReference type="HAMAP" id="MF_00036_B">
    <property type="entry name" value="Ala_tRNA_synth_B"/>
    <property type="match status" value="1"/>
</dbReference>
<evidence type="ECO:0000256" key="1">
    <source>
        <dbReference type="ARBA" id="ARBA00008226"/>
    </source>
</evidence>
<comment type="domain">
    <text evidence="9">Consists of three domains; the N-terminal catalytic domain, the editing domain and the C-terminal C-Ala domain. The editing domain removes incorrectly charged amino acids, while the C-Ala domain, along with tRNA(Ala), serves as a bridge to cooperatively bring together the editing and aminoacylation centers thus stimulating deacylation of misacylated tRNAs.</text>
</comment>
<evidence type="ECO:0000256" key="3">
    <source>
        <dbReference type="ARBA" id="ARBA00022598"/>
    </source>
</evidence>
<dbReference type="InterPro" id="IPR018162">
    <property type="entry name" value="Ala-tRNA-ligase_IIc_anticod-bd"/>
</dbReference>
<evidence type="ECO:0000256" key="5">
    <source>
        <dbReference type="ARBA" id="ARBA00022840"/>
    </source>
</evidence>
<dbReference type="PANTHER" id="PTHR11777:SF9">
    <property type="entry name" value="ALANINE--TRNA LIGASE, CYTOPLASMIC"/>
    <property type="match status" value="1"/>
</dbReference>
<evidence type="ECO:0000256" key="2">
    <source>
        <dbReference type="ARBA" id="ARBA00022555"/>
    </source>
</evidence>
<dbReference type="GO" id="GO:0000049">
    <property type="term" value="F:tRNA binding"/>
    <property type="evidence" value="ECO:0007669"/>
    <property type="project" value="UniProtKB-KW"/>
</dbReference>
<gene>
    <name evidence="9" type="primary">alaS</name>
    <name evidence="11" type="ORF">A3D55_01175</name>
</gene>
<dbReference type="Gene3D" id="3.30.980.10">
    <property type="entry name" value="Threonyl-trna Synthetase, Chain A, domain 2"/>
    <property type="match status" value="1"/>
</dbReference>
<comment type="catalytic activity">
    <reaction evidence="9">
        <text>tRNA(Ala) + L-alanine + ATP = L-alanyl-tRNA(Ala) + AMP + diphosphate</text>
        <dbReference type="Rhea" id="RHEA:12540"/>
        <dbReference type="Rhea" id="RHEA-COMP:9657"/>
        <dbReference type="Rhea" id="RHEA-COMP:9923"/>
        <dbReference type="ChEBI" id="CHEBI:30616"/>
        <dbReference type="ChEBI" id="CHEBI:33019"/>
        <dbReference type="ChEBI" id="CHEBI:57972"/>
        <dbReference type="ChEBI" id="CHEBI:78442"/>
        <dbReference type="ChEBI" id="CHEBI:78497"/>
        <dbReference type="ChEBI" id="CHEBI:456215"/>
        <dbReference type="EC" id="6.1.1.7"/>
    </reaction>
</comment>
<comment type="function">
    <text evidence="9">Catalyzes the attachment of alanine to tRNA(Ala) in a two-step reaction: alanine is first activated by ATP to form Ala-AMP and then transferred to the acceptor end of tRNA(Ala). Also edits incorrectly charged Ser-tRNA(Ala) and Gly-tRNA(Ala) via its editing domain.</text>
</comment>
<dbReference type="EMBL" id="MFKJ01000025">
    <property type="protein sequence ID" value="OGG38335.1"/>
    <property type="molecule type" value="Genomic_DNA"/>
</dbReference>
<dbReference type="SUPFAM" id="SSF55186">
    <property type="entry name" value="ThrRS/AlaRS common domain"/>
    <property type="match status" value="1"/>
</dbReference>
<sequence>MTTNDIRKLYLDFFKSKGHTIIPSASLIPENDPTVLFTTAGMHPLVPYLLGEPHPGGHRLASAQKCVRTGDIDEVGDNRHLTFFEMLGNWSLGDYFKKEAIAFSFEFLTSKEWLAIEPTRFFVSVFEGDDDAPKDKESISYWQENFKSAGINADVGDWKKGISGDSRIFTYPKSKNWWGPAGETGPCGPDTEMFYDTLNLPDKSKHTTGWTGAEPCHPNCDCGRYVEMWNDVFMQYNKNKNGTFEPLKQQNVDTGMGLERTVAVLNQTNIFEVEEFKKIISSILTCAGVVHEEKNIPTSVYPRGFLGHNISEQEAIKAVRIIADHIRAAVFILGDECGVLPSNIGQGYVLRRLIRRAVRYGKLMGITGKFTRIVAEKVIELFGETYHELSKNSEKILSEIEKEEEKFAAALTRGLKEFEKLSAVNGKTAFALYQSYGFPLELTEEMAKEKGIEINKKTFEEEFKKHQELSRTASAGVFKGGLADNSEIIVKYHTATHLLHQALRDVLGSHIEQKGSNITKERLRFDFSHPQKMTFDELSRAESIVNEKIKENLPIGFEMLPVEEAKKRGAIGLFEEKYKIVGEKVKMYSIGNYSIEICGGPHVKATGEIGQFKIIKEEAVASGIRRIKAIIL</sequence>
<dbReference type="Gene3D" id="3.30.930.10">
    <property type="entry name" value="Bira Bifunctional Protein, Domain 2"/>
    <property type="match status" value="1"/>
</dbReference>
<dbReference type="FunFam" id="3.30.980.10:FF:000004">
    <property type="entry name" value="Alanine--tRNA ligase, cytoplasmic"/>
    <property type="match status" value="1"/>
</dbReference>
<comment type="cofactor">
    <cofactor evidence="9">
        <name>Zn(2+)</name>
        <dbReference type="ChEBI" id="CHEBI:29105"/>
    </cofactor>
    <text evidence="9">Binds 1 zinc ion per subunit.</text>
</comment>
<evidence type="ECO:0000313" key="11">
    <source>
        <dbReference type="EMBL" id="OGG38335.1"/>
    </source>
</evidence>
<feature type="binding site" evidence="9">
    <location>
        <position position="602"/>
    </location>
    <ligand>
        <name>Zn(2+)</name>
        <dbReference type="ChEBI" id="CHEBI:29105"/>
    </ligand>
</feature>
<evidence type="ECO:0000259" key="10">
    <source>
        <dbReference type="PROSITE" id="PS50860"/>
    </source>
</evidence>
<dbReference type="STRING" id="1798470.A3D55_01175"/>
<feature type="domain" description="Alanyl-transfer RNA synthetases family profile" evidence="10">
    <location>
        <begin position="1"/>
        <end position="632"/>
    </location>
</feature>
<dbReference type="GO" id="GO:0006419">
    <property type="term" value="P:alanyl-tRNA aminoacylation"/>
    <property type="evidence" value="ECO:0007669"/>
    <property type="project" value="UniProtKB-UniRule"/>
</dbReference>
<dbReference type="PRINTS" id="PR00980">
    <property type="entry name" value="TRNASYNTHALA"/>
</dbReference>
<keyword evidence="9" id="KW-0963">Cytoplasm</keyword>